<organism evidence="2">
    <name type="scientific">Ixodes ricinus</name>
    <name type="common">Common tick</name>
    <name type="synonym">Acarus ricinus</name>
    <dbReference type="NCBI Taxonomy" id="34613"/>
    <lineage>
        <taxon>Eukaryota</taxon>
        <taxon>Metazoa</taxon>
        <taxon>Ecdysozoa</taxon>
        <taxon>Arthropoda</taxon>
        <taxon>Chelicerata</taxon>
        <taxon>Arachnida</taxon>
        <taxon>Acari</taxon>
        <taxon>Parasitiformes</taxon>
        <taxon>Ixodida</taxon>
        <taxon>Ixodoidea</taxon>
        <taxon>Ixodidae</taxon>
        <taxon>Ixodinae</taxon>
        <taxon>Ixodes</taxon>
    </lineage>
</organism>
<feature type="region of interest" description="Disordered" evidence="1">
    <location>
        <begin position="207"/>
        <end position="244"/>
    </location>
</feature>
<accession>A0A090XE15</accession>
<dbReference type="AlphaFoldDB" id="A0A090XE15"/>
<evidence type="ECO:0000256" key="1">
    <source>
        <dbReference type="SAM" id="MobiDB-lite"/>
    </source>
</evidence>
<feature type="region of interest" description="Disordered" evidence="1">
    <location>
        <begin position="285"/>
        <end position="304"/>
    </location>
</feature>
<name>A0A090XE15_IXORI</name>
<protein>
    <submittedName>
        <fullName evidence="2">Putative transposable element</fullName>
    </submittedName>
</protein>
<dbReference type="Gene3D" id="3.30.420.10">
    <property type="entry name" value="Ribonuclease H-like superfamily/Ribonuclease H"/>
    <property type="match status" value="1"/>
</dbReference>
<feature type="compositionally biased region" description="Low complexity" evidence="1">
    <location>
        <begin position="221"/>
        <end position="232"/>
    </location>
</feature>
<sequence length="350" mass="39863">MGRMSKETHLRVVRMYEAGHKLDFTLPPAGFQPRPHSKRSSRIHGCKNVSVKTRSNRKNARDRRIVAAVVDEPFTTPETLKKELNLPMKTANICKRLEEHGLVCLQNNFTRELTPTRKVRQGFVRPYGISPGPSRSGKVWCSPASRPSADTWDRHKSAWRTVHLWNDPVYVHQLKASGYTCINVLAVVTYDGLGPRRSVRRMHHAGTIRGHSRPDPHAVLPRRSVSRPRVSSCSTMPAWPRTRSPRGVEANGIHILRWPPNSEDLNPIQSIWSCMKERTCKLRHDGLSPRRNSGRSSRNTGTCWPRTRELSQSCTRPFRTGFETSLRSTEALSKSGALWTLSFLYYCLIS</sequence>
<feature type="compositionally biased region" description="Low complexity" evidence="1">
    <location>
        <begin position="289"/>
        <end position="302"/>
    </location>
</feature>
<reference evidence="2" key="1">
    <citation type="journal article" date="2015" name="PLoS Negl. Trop. Dis.">
        <title>Deep Sequencing Analysis of the Ixodes ricinus Haemocytome.</title>
        <authorList>
            <person name="Kotsyfakis M."/>
            <person name="Kopacek P."/>
            <person name="Franta Z."/>
            <person name="Pedra J.H."/>
            <person name="Ribeiro J.M."/>
        </authorList>
    </citation>
    <scope>NUCLEOTIDE SEQUENCE</scope>
</reference>
<dbReference type="EMBL" id="GBIH01002632">
    <property type="protein sequence ID" value="JAC92078.1"/>
    <property type="molecule type" value="mRNA"/>
</dbReference>
<dbReference type="InterPro" id="IPR036397">
    <property type="entry name" value="RNaseH_sf"/>
</dbReference>
<proteinExistence type="evidence at transcript level"/>
<dbReference type="GO" id="GO:0003676">
    <property type="term" value="F:nucleic acid binding"/>
    <property type="evidence" value="ECO:0007669"/>
    <property type="project" value="InterPro"/>
</dbReference>
<evidence type="ECO:0000313" key="2">
    <source>
        <dbReference type="EMBL" id="JAC92078.1"/>
    </source>
</evidence>